<dbReference type="InterPro" id="IPR039127">
    <property type="entry name" value="Trm112"/>
</dbReference>
<name>A0A6G0YQ71_APHCR</name>
<dbReference type="GO" id="GO:0046982">
    <property type="term" value="F:protein heterodimerization activity"/>
    <property type="evidence" value="ECO:0007669"/>
    <property type="project" value="InterPro"/>
</dbReference>
<sequence length="128" mass="14664">FTTQSSTMKLFTHNMLSSKDVNGVKVGYPLRIVAKDIKISESEFNKEFVKSIISKINWKVFVNAAMQIGYGKDLSEELINNYENNEEYLKKVHHLLMEVEVMNGELICPETHRVFPISDGVPNLLNED</sequence>
<protein>
    <recommendedName>
        <fullName evidence="2">Multifunctional methyltransferase subunit TRM112-like protein</fullName>
    </recommendedName>
    <alternativeName>
        <fullName evidence="3">tRNA methyltransferase 112 homolog</fullName>
    </alternativeName>
</protein>
<keyword evidence="4" id="KW-0808">Transferase</keyword>
<evidence type="ECO:0000256" key="1">
    <source>
        <dbReference type="ARBA" id="ARBA00007980"/>
    </source>
</evidence>
<comment type="caution">
    <text evidence="4">The sequence shown here is derived from an EMBL/GenBank/DDBJ whole genome shotgun (WGS) entry which is preliminary data.</text>
</comment>
<evidence type="ECO:0000256" key="2">
    <source>
        <dbReference type="ARBA" id="ARBA00019989"/>
    </source>
</evidence>
<dbReference type="PANTHER" id="PTHR12773:SF0">
    <property type="entry name" value="MULTIFUNCTIONAL METHYLTRANSFERASE SUBUNIT TRM112-LIKE PROTEIN"/>
    <property type="match status" value="1"/>
</dbReference>
<dbReference type="Gene3D" id="2.20.25.10">
    <property type="match status" value="1"/>
</dbReference>
<dbReference type="AlphaFoldDB" id="A0A6G0YQ71"/>
<accession>A0A6G0YQ71</accession>
<organism evidence="4 5">
    <name type="scientific">Aphis craccivora</name>
    <name type="common">Cowpea aphid</name>
    <dbReference type="NCBI Taxonomy" id="307492"/>
    <lineage>
        <taxon>Eukaryota</taxon>
        <taxon>Metazoa</taxon>
        <taxon>Ecdysozoa</taxon>
        <taxon>Arthropoda</taxon>
        <taxon>Hexapoda</taxon>
        <taxon>Insecta</taxon>
        <taxon>Pterygota</taxon>
        <taxon>Neoptera</taxon>
        <taxon>Paraneoptera</taxon>
        <taxon>Hemiptera</taxon>
        <taxon>Sternorrhyncha</taxon>
        <taxon>Aphidomorpha</taxon>
        <taxon>Aphidoidea</taxon>
        <taxon>Aphididae</taxon>
        <taxon>Aphidini</taxon>
        <taxon>Aphis</taxon>
        <taxon>Aphis</taxon>
    </lineage>
</organism>
<dbReference type="SUPFAM" id="SSF158997">
    <property type="entry name" value="Trm112p-like"/>
    <property type="match status" value="1"/>
</dbReference>
<gene>
    <name evidence="4" type="ORF">FWK35_00017903</name>
</gene>
<dbReference type="Pfam" id="PF03966">
    <property type="entry name" value="Trm112p"/>
    <property type="match status" value="1"/>
</dbReference>
<keyword evidence="4" id="KW-0489">Methyltransferase</keyword>
<evidence type="ECO:0000313" key="5">
    <source>
        <dbReference type="Proteomes" id="UP000478052"/>
    </source>
</evidence>
<dbReference type="CDD" id="cd21089">
    <property type="entry name" value="Trm112-like"/>
    <property type="match status" value="1"/>
</dbReference>
<dbReference type="InterPro" id="IPR005651">
    <property type="entry name" value="Trm112-like"/>
</dbReference>
<comment type="similarity">
    <text evidence="1">Belongs to the TRM112 family.</text>
</comment>
<dbReference type="GO" id="GO:0070476">
    <property type="term" value="P:rRNA (guanine-N7)-methylation"/>
    <property type="evidence" value="ECO:0007669"/>
    <property type="project" value="TreeGrafter"/>
</dbReference>
<dbReference type="GO" id="GO:0008168">
    <property type="term" value="F:methyltransferase activity"/>
    <property type="evidence" value="ECO:0007669"/>
    <property type="project" value="UniProtKB-KW"/>
</dbReference>
<proteinExistence type="inferred from homology"/>
<keyword evidence="5" id="KW-1185">Reference proteome</keyword>
<dbReference type="Proteomes" id="UP000478052">
    <property type="component" value="Unassembled WGS sequence"/>
</dbReference>
<dbReference type="OrthoDB" id="2187549at2759"/>
<evidence type="ECO:0000313" key="4">
    <source>
        <dbReference type="EMBL" id="KAF0759716.1"/>
    </source>
</evidence>
<dbReference type="EMBL" id="VUJU01002906">
    <property type="protein sequence ID" value="KAF0759716.1"/>
    <property type="molecule type" value="Genomic_DNA"/>
</dbReference>
<feature type="non-terminal residue" evidence="4">
    <location>
        <position position="1"/>
    </location>
</feature>
<reference evidence="4 5" key="1">
    <citation type="submission" date="2019-08" db="EMBL/GenBank/DDBJ databases">
        <title>Whole genome of Aphis craccivora.</title>
        <authorList>
            <person name="Voronova N.V."/>
            <person name="Shulinski R.S."/>
            <person name="Bandarenka Y.V."/>
            <person name="Zhorov D.G."/>
            <person name="Warner D."/>
        </authorList>
    </citation>
    <scope>NUCLEOTIDE SEQUENCE [LARGE SCALE GENOMIC DNA]</scope>
    <source>
        <strain evidence="4">180601</strain>
        <tissue evidence="4">Whole Body</tissue>
    </source>
</reference>
<dbReference type="GO" id="GO:0030488">
    <property type="term" value="P:tRNA methylation"/>
    <property type="evidence" value="ECO:0007669"/>
    <property type="project" value="TreeGrafter"/>
</dbReference>
<evidence type="ECO:0000256" key="3">
    <source>
        <dbReference type="ARBA" id="ARBA00030516"/>
    </source>
</evidence>
<dbReference type="PANTHER" id="PTHR12773">
    <property type="entry name" value="UPF0315 PROTEIN-RELATED"/>
    <property type="match status" value="1"/>
</dbReference>